<proteinExistence type="predicted"/>
<accession>A0A0F6CLU9</accession>
<sequence length="42" mass="4649">MFNSVFSGFDFEGGFGDVFSQFFGGGGSGFHNQEYIEELMLI</sequence>
<reference evidence="1 2" key="1">
    <citation type="journal article" date="2011" name="PLoS ONE">
        <title>Core proteome of the minimal cell: comparative proteomics of three mollicute species.</title>
        <authorList>
            <person name="Fisunov G.Y."/>
            <person name="Alexeev D.G."/>
            <person name="Bazaleev N.A."/>
            <person name="Ladygina V.G."/>
            <person name="Galyamina M.A."/>
            <person name="Kondratov I.G."/>
            <person name="Zhukova N.A."/>
            <person name="Serebryakova M.V."/>
            <person name="Demina I.A."/>
            <person name="Govorun V.M."/>
        </authorList>
    </citation>
    <scope>NUCLEOTIDE SEQUENCE [LARGE SCALE GENOMIC DNA]</scope>
    <source>
        <strain evidence="1 2">S6</strain>
    </source>
</reference>
<dbReference type="Proteomes" id="UP000018735">
    <property type="component" value="Chromosome"/>
</dbReference>
<dbReference type="HOGENOM" id="CLU_3254322_0_0_14"/>
<protein>
    <submittedName>
        <fullName evidence="1">Chaperone protein DnaJ</fullName>
    </submittedName>
</protein>
<dbReference type="RefSeq" id="WP_011883896.1">
    <property type="nucleotide sequence ID" value="NC_023030.2"/>
</dbReference>
<dbReference type="EMBL" id="CP006916">
    <property type="protein sequence ID" value="AHV85401.1"/>
    <property type="molecule type" value="Genomic_DNA"/>
</dbReference>
<dbReference type="KEGG" id="mgz:GCW_90867"/>
<evidence type="ECO:0000313" key="2">
    <source>
        <dbReference type="Proteomes" id="UP000018735"/>
    </source>
</evidence>
<gene>
    <name evidence="1" type="ORF">GCW_90867</name>
</gene>
<name>A0A0F6CLU9_MYCGL</name>
<organism evidence="1 2">
    <name type="scientific">Mycoplasmoides gallisepticum S6</name>
    <dbReference type="NCBI Taxonomy" id="1006581"/>
    <lineage>
        <taxon>Bacteria</taxon>
        <taxon>Bacillati</taxon>
        <taxon>Mycoplasmatota</taxon>
        <taxon>Mycoplasmoidales</taxon>
        <taxon>Mycoplasmoidaceae</taxon>
        <taxon>Mycoplasmoides</taxon>
    </lineage>
</organism>
<evidence type="ECO:0000313" key="1">
    <source>
        <dbReference type="EMBL" id="AHV85401.1"/>
    </source>
</evidence>
<dbReference type="AlphaFoldDB" id="A0A0F6CLU9"/>